<keyword evidence="4" id="KW-0067">ATP-binding</keyword>
<evidence type="ECO:0000256" key="5">
    <source>
        <dbReference type="SAM" id="MobiDB-lite"/>
    </source>
</evidence>
<evidence type="ECO:0000256" key="3">
    <source>
        <dbReference type="ARBA" id="ARBA00022806"/>
    </source>
</evidence>
<evidence type="ECO:0000256" key="1">
    <source>
        <dbReference type="ARBA" id="ARBA00022741"/>
    </source>
</evidence>
<dbReference type="Gene3D" id="1.20.120.1080">
    <property type="match status" value="1"/>
</dbReference>
<dbReference type="GO" id="GO:0005524">
    <property type="term" value="F:ATP binding"/>
    <property type="evidence" value="ECO:0007669"/>
    <property type="project" value="UniProtKB-KW"/>
</dbReference>
<evidence type="ECO:0000256" key="2">
    <source>
        <dbReference type="ARBA" id="ARBA00022801"/>
    </source>
</evidence>
<dbReference type="Pfam" id="PF00271">
    <property type="entry name" value="Helicase_C"/>
    <property type="match status" value="1"/>
</dbReference>
<proteinExistence type="predicted"/>
<dbReference type="SMART" id="SM00490">
    <property type="entry name" value="HELICc"/>
    <property type="match status" value="1"/>
</dbReference>
<feature type="non-terminal residue" evidence="7">
    <location>
        <position position="1"/>
    </location>
</feature>
<evidence type="ECO:0000313" key="8">
    <source>
        <dbReference type="Proteomes" id="UP000019335"/>
    </source>
</evidence>
<feature type="region of interest" description="Disordered" evidence="5">
    <location>
        <begin position="1"/>
        <end position="40"/>
    </location>
</feature>
<evidence type="ECO:0000259" key="6">
    <source>
        <dbReference type="PROSITE" id="PS51194"/>
    </source>
</evidence>
<reference evidence="7 8" key="1">
    <citation type="journal article" date="2014" name="Mol. Plant">
        <title>Chromosome Scale Genome Assembly and Transcriptome Profiling of Nannochloropsis gaditana in Nitrogen Depletion.</title>
        <authorList>
            <person name="Corteggiani Carpinelli E."/>
            <person name="Telatin A."/>
            <person name="Vitulo N."/>
            <person name="Forcato C."/>
            <person name="D'Angelo M."/>
            <person name="Schiavon R."/>
            <person name="Vezzi A."/>
            <person name="Giacometti G.M."/>
            <person name="Morosinotto T."/>
            <person name="Valle G."/>
        </authorList>
    </citation>
    <scope>NUCLEOTIDE SEQUENCE [LARGE SCALE GENOMIC DNA]</scope>
    <source>
        <strain evidence="7 8">B-31</strain>
    </source>
</reference>
<dbReference type="InterPro" id="IPR027417">
    <property type="entry name" value="P-loop_NTPase"/>
</dbReference>
<dbReference type="GO" id="GO:0005730">
    <property type="term" value="C:nucleolus"/>
    <property type="evidence" value="ECO:0007669"/>
    <property type="project" value="TreeGrafter"/>
</dbReference>
<dbReference type="SUPFAM" id="SSF52540">
    <property type="entry name" value="P-loop containing nucleoside triphosphate hydrolases"/>
    <property type="match status" value="1"/>
</dbReference>
<dbReference type="InterPro" id="IPR001650">
    <property type="entry name" value="Helicase_C-like"/>
</dbReference>
<dbReference type="GO" id="GO:0016787">
    <property type="term" value="F:hydrolase activity"/>
    <property type="evidence" value="ECO:0007669"/>
    <property type="project" value="UniProtKB-KW"/>
</dbReference>
<sequence length="423" mass="46273">HGQGEAAREGEEEGGSPGRRAGAEEGENREDERKQDGEGGVDVLPLYAMLPPKAQAAVFLPPPSPRHRRIVVATNVAETSLTLPGILYVVDCGRVKTRTFDHASGVSRYEVQWISQASADQRAGRAGRTGPGHCYRLYSSAVFSQRLSRFTAPEILNLPLEDVFLQMKALGVPLIENFPFPTPPEKKALQAAGALLGDLGAIGRREGEREGGLTSLGQGMATLPVGVRSSKMLLLGRKMLGREEGKEGEEKGGMALVVALVAGLSERDPFVFPDGREGGGGTRGGEGEGEEGEDEAGEEDEEEVLLREKARALKLERFRQWHHPTSDALARLRAVGAYTYAHSRGGSAKFCRENMLHSPTLGRIYDLRKQLSRILNRRFEKQPSYMPLHVTPGMKPPTPAQETALRQVVSHEWMAGWKDDRRE</sequence>
<dbReference type="GO" id="GO:0003723">
    <property type="term" value="F:RNA binding"/>
    <property type="evidence" value="ECO:0007669"/>
    <property type="project" value="TreeGrafter"/>
</dbReference>
<dbReference type="SMART" id="SM00847">
    <property type="entry name" value="HA2"/>
    <property type="match status" value="1"/>
</dbReference>
<keyword evidence="2" id="KW-0378">Hydrolase</keyword>
<dbReference type="GO" id="GO:0000462">
    <property type="term" value="P:maturation of SSU-rRNA from tricistronic rRNA transcript (SSU-rRNA, 5.8S rRNA, LSU-rRNA)"/>
    <property type="evidence" value="ECO:0007669"/>
    <property type="project" value="TreeGrafter"/>
</dbReference>
<evidence type="ECO:0000313" key="7">
    <source>
        <dbReference type="EMBL" id="EWM21188.1"/>
    </source>
</evidence>
<dbReference type="PANTHER" id="PTHR18934">
    <property type="entry name" value="ATP-DEPENDENT RNA HELICASE"/>
    <property type="match status" value="1"/>
</dbReference>
<evidence type="ECO:0000256" key="4">
    <source>
        <dbReference type="ARBA" id="ARBA00022840"/>
    </source>
</evidence>
<accession>W7TCA5</accession>
<protein>
    <submittedName>
        <fullName evidence="7">Deah-box rna helicase</fullName>
    </submittedName>
</protein>
<dbReference type="CDD" id="cd18791">
    <property type="entry name" value="SF2_C_RHA"/>
    <property type="match status" value="1"/>
</dbReference>
<organism evidence="7 8">
    <name type="scientific">Nannochloropsis gaditana</name>
    <dbReference type="NCBI Taxonomy" id="72520"/>
    <lineage>
        <taxon>Eukaryota</taxon>
        <taxon>Sar</taxon>
        <taxon>Stramenopiles</taxon>
        <taxon>Ochrophyta</taxon>
        <taxon>Eustigmatophyceae</taxon>
        <taxon>Eustigmatales</taxon>
        <taxon>Monodopsidaceae</taxon>
        <taxon>Nannochloropsis</taxon>
    </lineage>
</organism>
<comment type="caution">
    <text evidence="7">The sequence shown here is derived from an EMBL/GenBank/DDBJ whole genome shotgun (WGS) entry which is preliminary data.</text>
</comment>
<dbReference type="OrthoDB" id="10253254at2759"/>
<dbReference type="EMBL" id="AZIL01002615">
    <property type="protein sequence ID" value="EWM21188.1"/>
    <property type="molecule type" value="Genomic_DNA"/>
</dbReference>
<dbReference type="Proteomes" id="UP000019335">
    <property type="component" value="Unassembled WGS sequence"/>
</dbReference>
<feature type="compositionally biased region" description="Acidic residues" evidence="5">
    <location>
        <begin position="287"/>
        <end position="302"/>
    </location>
</feature>
<name>W7TCA5_9STRA</name>
<feature type="domain" description="Helicase C-terminal" evidence="6">
    <location>
        <begin position="1"/>
        <end position="171"/>
    </location>
</feature>
<dbReference type="PROSITE" id="PS51194">
    <property type="entry name" value="HELICASE_CTER"/>
    <property type="match status" value="1"/>
</dbReference>
<keyword evidence="1" id="KW-0547">Nucleotide-binding</keyword>
<keyword evidence="3 7" id="KW-0347">Helicase</keyword>
<dbReference type="Gene3D" id="3.40.50.300">
    <property type="entry name" value="P-loop containing nucleotide triphosphate hydrolases"/>
    <property type="match status" value="1"/>
</dbReference>
<gene>
    <name evidence="7" type="ORF">Naga_100624g2</name>
</gene>
<dbReference type="InterPro" id="IPR007502">
    <property type="entry name" value="Helicase-assoc_dom"/>
</dbReference>
<dbReference type="PANTHER" id="PTHR18934:SF99">
    <property type="entry name" value="ATP-DEPENDENT RNA HELICASE DHX37-RELATED"/>
    <property type="match status" value="1"/>
</dbReference>
<keyword evidence="8" id="KW-1185">Reference proteome</keyword>
<dbReference type="GO" id="GO:0004386">
    <property type="term" value="F:helicase activity"/>
    <property type="evidence" value="ECO:0007669"/>
    <property type="project" value="UniProtKB-KW"/>
</dbReference>
<feature type="region of interest" description="Disordered" evidence="5">
    <location>
        <begin position="271"/>
        <end position="302"/>
    </location>
</feature>
<dbReference type="AlphaFoldDB" id="W7TCA5"/>